<organism evidence="8 9">
    <name type="scientific">Thermoflexibacter ruber</name>
    <dbReference type="NCBI Taxonomy" id="1003"/>
    <lineage>
        <taxon>Bacteria</taxon>
        <taxon>Pseudomonadati</taxon>
        <taxon>Bacteroidota</taxon>
        <taxon>Cytophagia</taxon>
        <taxon>Cytophagales</taxon>
        <taxon>Thermoflexibacteraceae</taxon>
        <taxon>Thermoflexibacter</taxon>
    </lineage>
</organism>
<feature type="transmembrane region" description="Helical" evidence="7">
    <location>
        <begin position="415"/>
        <end position="438"/>
    </location>
</feature>
<evidence type="ECO:0000256" key="1">
    <source>
        <dbReference type="ARBA" id="ARBA00004651"/>
    </source>
</evidence>
<evidence type="ECO:0000256" key="7">
    <source>
        <dbReference type="SAM" id="Phobius"/>
    </source>
</evidence>
<keyword evidence="5 7" id="KW-1133">Transmembrane helix</keyword>
<feature type="transmembrane region" description="Helical" evidence="7">
    <location>
        <begin position="52"/>
        <end position="70"/>
    </location>
</feature>
<feature type="transmembrane region" description="Helical" evidence="7">
    <location>
        <begin position="82"/>
        <end position="101"/>
    </location>
</feature>
<evidence type="ECO:0000256" key="2">
    <source>
        <dbReference type="ARBA" id="ARBA00007430"/>
    </source>
</evidence>
<feature type="transmembrane region" description="Helical" evidence="7">
    <location>
        <begin position="150"/>
        <end position="168"/>
    </location>
</feature>
<keyword evidence="9" id="KW-1185">Reference proteome</keyword>
<feature type="transmembrane region" description="Helical" evidence="7">
    <location>
        <begin position="383"/>
        <end position="403"/>
    </location>
</feature>
<feature type="transmembrane region" description="Helical" evidence="7">
    <location>
        <begin position="12"/>
        <end position="32"/>
    </location>
</feature>
<sequence>MSKSSIRSKVISSLFWTTGATLINVFSQIAYTSIMGRLLDPSAYGLMAMGDIVLRFVSYFSGMGLSQALVQKANMTTEDIRAAFTSSIMLGLFLYSLFWILSPFSIYIFPVEELVPVIRTMALSFVISSLFLTANALLRKELKFNITAKITVISGLIASFGIGLPLAYLGYGVWSLVVSSLAQSMISGVWAYLIVRHDIRLSFIWKNYKPLLGFGLKISINSFLIFLSYNLNTVLIGNLLGSKALGYYNRASYMAQLPIQYFTQSISQVLFPAMSKLQHDTEKLRKAYLTSSGYLAFAIIPTCVGMSIAGEPLILVFLGTRWEPSVPIFQVLAFAPIFNFLAIFGNSSLDATNRVGLKIKITLIHIAIMLIGIGSFYRLGSIGLAFAIVIADFVKYVILLFITKKYLQYTTRQWFETYLPAFINLLYLTPIFLLIRFFTNYWDIAHLISLILFIFAGGLCILLGFLSSPRVLIILEIKNLIRPIAGKPGLGMLKFLIK</sequence>
<comment type="subcellular location">
    <subcellularLocation>
        <location evidence="1">Cell membrane</location>
        <topology evidence="1">Multi-pass membrane protein</topology>
    </subcellularLocation>
</comment>
<name>A0A1I2ISN5_9BACT</name>
<evidence type="ECO:0000256" key="5">
    <source>
        <dbReference type="ARBA" id="ARBA00022989"/>
    </source>
</evidence>
<reference evidence="8 9" key="1">
    <citation type="submission" date="2016-10" db="EMBL/GenBank/DDBJ databases">
        <authorList>
            <person name="de Groot N.N."/>
        </authorList>
    </citation>
    <scope>NUCLEOTIDE SEQUENCE [LARGE SCALE GENOMIC DNA]</scope>
    <source>
        <strain>GEY</strain>
        <strain evidence="9">DSM 9560</strain>
    </source>
</reference>
<dbReference type="PANTHER" id="PTHR30250">
    <property type="entry name" value="PST FAMILY PREDICTED COLANIC ACID TRANSPORTER"/>
    <property type="match status" value="1"/>
</dbReference>
<keyword evidence="3" id="KW-1003">Cell membrane</keyword>
<dbReference type="EMBL" id="FONY01000036">
    <property type="protein sequence ID" value="SFF45274.1"/>
    <property type="molecule type" value="Genomic_DNA"/>
</dbReference>
<feature type="transmembrane region" description="Helical" evidence="7">
    <location>
        <begin position="325"/>
        <end position="345"/>
    </location>
</feature>
<keyword evidence="4 7" id="KW-0812">Transmembrane</keyword>
<dbReference type="Proteomes" id="UP000199513">
    <property type="component" value="Unassembled WGS sequence"/>
</dbReference>
<accession>A0A1I2ISN5</accession>
<feature type="transmembrane region" description="Helical" evidence="7">
    <location>
        <begin position="357"/>
        <end position="377"/>
    </location>
</feature>
<dbReference type="PANTHER" id="PTHR30250:SF10">
    <property type="entry name" value="LIPOPOLYSACCHARIDE BIOSYNTHESIS PROTEIN WZXC"/>
    <property type="match status" value="1"/>
</dbReference>
<keyword evidence="6 7" id="KW-0472">Membrane</keyword>
<evidence type="ECO:0000256" key="6">
    <source>
        <dbReference type="ARBA" id="ARBA00023136"/>
    </source>
</evidence>
<feature type="transmembrane region" description="Helical" evidence="7">
    <location>
        <begin position="444"/>
        <end position="466"/>
    </location>
</feature>
<evidence type="ECO:0000313" key="8">
    <source>
        <dbReference type="EMBL" id="SFF45274.1"/>
    </source>
</evidence>
<dbReference type="AlphaFoldDB" id="A0A1I2ISN5"/>
<dbReference type="CDD" id="cd13127">
    <property type="entry name" value="MATE_tuaB_like"/>
    <property type="match status" value="1"/>
</dbReference>
<feature type="transmembrane region" description="Helical" evidence="7">
    <location>
        <begin position="121"/>
        <end position="138"/>
    </location>
</feature>
<feature type="transmembrane region" description="Helical" evidence="7">
    <location>
        <begin position="211"/>
        <end position="231"/>
    </location>
</feature>
<evidence type="ECO:0000256" key="4">
    <source>
        <dbReference type="ARBA" id="ARBA00022692"/>
    </source>
</evidence>
<dbReference type="STRING" id="1003.SAMN04488541_10362"/>
<proteinExistence type="inferred from homology"/>
<dbReference type="RefSeq" id="WP_091548722.1">
    <property type="nucleotide sequence ID" value="NZ_FONY01000036.1"/>
</dbReference>
<gene>
    <name evidence="8" type="ORF">SAMN04488541_10362</name>
</gene>
<dbReference type="InterPro" id="IPR050833">
    <property type="entry name" value="Poly_Biosynth_Transport"/>
</dbReference>
<evidence type="ECO:0000313" key="9">
    <source>
        <dbReference type="Proteomes" id="UP000199513"/>
    </source>
</evidence>
<comment type="similarity">
    <text evidence="2">Belongs to the polysaccharide synthase family.</text>
</comment>
<protein>
    <submittedName>
        <fullName evidence="8">Membrane protein involved in the export of O-antigen and teichoic acid</fullName>
    </submittedName>
</protein>
<dbReference type="GO" id="GO:0005886">
    <property type="term" value="C:plasma membrane"/>
    <property type="evidence" value="ECO:0007669"/>
    <property type="project" value="UniProtKB-SubCell"/>
</dbReference>
<feature type="transmembrane region" description="Helical" evidence="7">
    <location>
        <begin position="294"/>
        <end position="319"/>
    </location>
</feature>
<evidence type="ECO:0000256" key="3">
    <source>
        <dbReference type="ARBA" id="ARBA00022475"/>
    </source>
</evidence>
<dbReference type="OrthoDB" id="9770347at2"/>
<dbReference type="Pfam" id="PF13440">
    <property type="entry name" value="Polysacc_synt_3"/>
    <property type="match status" value="1"/>
</dbReference>